<dbReference type="Proteomes" id="UP000278416">
    <property type="component" value="Segment"/>
</dbReference>
<proteinExistence type="predicted"/>
<dbReference type="KEGG" id="vg:55810982"/>
<gene>
    <name evidence="1" type="primary">36</name>
    <name evidence="1" type="ORF">KBurrousTX_36</name>
</gene>
<name>A0A386KBB3_9CAUD</name>
<reference evidence="1 2" key="1">
    <citation type="submission" date="2018-08" db="EMBL/GenBank/DDBJ databases">
        <authorList>
            <person name="Edupali M."/>
            <person name="Eltaeb M."/>
            <person name="Griswold I."/>
            <person name="Han P."/>
            <person name="Iszauk E."/>
            <person name="Joshi S."/>
            <person name="Kim Y."/>
            <person name="Krakopolsky K."/>
            <person name="Kubyshko V."/>
            <person name="Lee J."/>
            <person name="Lee N.Y."/>
            <person name="Lumaj G."/>
            <person name="Muskovitz J."/>
            <person name="Ning J."/>
            <person name="Noll E."/>
            <person name="Persaud B."/>
            <person name="Shankar N."/>
            <person name="Shim K."/>
            <person name="Srinivasan C."/>
            <person name="Yoon I."/>
            <person name="Zhang S."/>
            <person name="Ziausyte U."/>
            <person name="Jarvik J.W."/>
            <person name="Mcguier N."/>
            <person name="Lopez A.J."/>
            <person name="Garlena R.A."/>
            <person name="Russell D.A."/>
            <person name="Pope W.H."/>
            <person name="Jacobs-Sera D."/>
            <person name="Hatfull G.F."/>
        </authorList>
    </citation>
    <scope>NUCLEOTIDE SEQUENCE [LARGE SCALE GENOMIC DNA]</scope>
</reference>
<keyword evidence="2" id="KW-1185">Reference proteome</keyword>
<dbReference type="GeneID" id="55810982"/>
<sequence>MSTEFSTEITFSELIEAFAAEGINAAVEDTGGGCATLIVDGGALQVGPGVIGEGFDTTELSYGFYTADGEEDSDAVWIEPHTSAATIAAEAAAAYRERKGEAAPATKTVKASELKRGDVVHAYQLRVRLAEVFTAPAYGQEESLKAEGHAPLVYYSTGTVLNPEEAVSNGFPNSYMGRAEDGTRTWQVQSNDRCTWAVEV</sequence>
<dbReference type="RefSeq" id="YP_009881709.1">
    <property type="nucleotide sequence ID" value="NC_049442.1"/>
</dbReference>
<evidence type="ECO:0000313" key="2">
    <source>
        <dbReference type="Proteomes" id="UP000278416"/>
    </source>
</evidence>
<accession>A0A386KBB3</accession>
<protein>
    <submittedName>
        <fullName evidence="1">Uncharacterized protein</fullName>
    </submittedName>
</protein>
<dbReference type="EMBL" id="MH744419">
    <property type="protein sequence ID" value="AYD81530.1"/>
    <property type="molecule type" value="Genomic_DNA"/>
</dbReference>
<evidence type="ECO:0000313" key="1">
    <source>
        <dbReference type="EMBL" id="AYD81530.1"/>
    </source>
</evidence>
<organism evidence="1 2">
    <name type="scientific">Arthrobacter phage KBurrousTX</name>
    <dbReference type="NCBI Taxonomy" id="2315608"/>
    <lineage>
        <taxon>Viruses</taxon>
        <taxon>Duplodnaviria</taxon>
        <taxon>Heunggongvirae</taxon>
        <taxon>Uroviricota</taxon>
        <taxon>Caudoviricetes</taxon>
        <taxon>Klausavirus</taxon>
        <taxon>Klausavirus kburrousTX</taxon>
    </lineage>
</organism>